<dbReference type="EMBL" id="FNZX01000014">
    <property type="protein sequence ID" value="SEK90897.1"/>
    <property type="molecule type" value="Genomic_DNA"/>
</dbReference>
<evidence type="ECO:0000313" key="2">
    <source>
        <dbReference type="EMBL" id="SEK90897.1"/>
    </source>
</evidence>
<protein>
    <submittedName>
        <fullName evidence="2">Glycosyltransferase, GT2 family</fullName>
    </submittedName>
</protein>
<gene>
    <name evidence="2" type="ORF">SAMN02910377_02144</name>
</gene>
<dbReference type="Proteomes" id="UP000182321">
    <property type="component" value="Unassembled WGS sequence"/>
</dbReference>
<dbReference type="AlphaFoldDB" id="A0A1H7KY46"/>
<keyword evidence="2" id="KW-0808">Transferase</keyword>
<sequence>MSEIKEYKQPTNKIEKGLLYLQHYGFKKTVAKTVRKLMKHDQEHYSYRQFLKENPITKEELDKQKHTVFKYNPVISIVIPLYNTKEEFLIELIQSFTAQTYPHWQLCLGDGSPEEGLKDIILKATDGIWDERIIYKKLSDNTGIAGNTNAAMELATGDYIGFTDHDDLITPDAMYYIAKALNEDNTIEAIYSDEDKIDMEGKEYFLPHFKSDFNIDLLCSHNYITHLFVVRADIVKESGGILSEFDGAQDHDFDLRVLEKCTNIYHIPRVLYHWRCHPDSTADHPEAKMYAYENGRRAVENHYKRLGIPARVELDTHLGYYRTIYQWPDSPLLSIVIPNMNHVEDLKACIDSIVEKNDYPNVEFVIVENNSTEESIRNYYTQLENRTDIKAKVVDFTKEHPDTMGVFNYSALMNYGVSKAEGEYILMLNNDTRMINADCISEMMGFVRRSDVGAVGARLYFGNNTVQHAGLVLGLGGVANSQFLGSGREQVGYFYRSTCVQDLSALTGACLLTSKSDFESVGGFDESLAVAFNDVDFCLKLRAKNLLCVYTPFSEWYHLESVSRGLDLEDEGKKARMETETEYFMSKWQSVLDKGDPYYNPNLSLTKFDYSFRSKE</sequence>
<dbReference type="PANTHER" id="PTHR43179:SF7">
    <property type="entry name" value="RHAMNOSYLTRANSFERASE WBBL"/>
    <property type="match status" value="1"/>
</dbReference>
<evidence type="ECO:0000313" key="3">
    <source>
        <dbReference type="Proteomes" id="UP000182321"/>
    </source>
</evidence>
<keyword evidence="3" id="KW-1185">Reference proteome</keyword>
<dbReference type="CDD" id="cd04186">
    <property type="entry name" value="GT_2_like_c"/>
    <property type="match status" value="1"/>
</dbReference>
<proteinExistence type="predicted"/>
<evidence type="ECO:0000259" key="1">
    <source>
        <dbReference type="Pfam" id="PF00535"/>
    </source>
</evidence>
<feature type="domain" description="Glycosyltransferase 2-like" evidence="1">
    <location>
        <begin position="334"/>
        <end position="466"/>
    </location>
</feature>
<dbReference type="InterPro" id="IPR001173">
    <property type="entry name" value="Glyco_trans_2-like"/>
</dbReference>
<dbReference type="Gene3D" id="3.90.550.10">
    <property type="entry name" value="Spore Coat Polysaccharide Biosynthesis Protein SpsA, Chain A"/>
    <property type="match status" value="2"/>
</dbReference>
<dbReference type="PANTHER" id="PTHR43179">
    <property type="entry name" value="RHAMNOSYLTRANSFERASE WBBL"/>
    <property type="match status" value="1"/>
</dbReference>
<dbReference type="SUPFAM" id="SSF53448">
    <property type="entry name" value="Nucleotide-diphospho-sugar transferases"/>
    <property type="match status" value="2"/>
</dbReference>
<dbReference type="InterPro" id="IPR029044">
    <property type="entry name" value="Nucleotide-diphossugar_trans"/>
</dbReference>
<feature type="domain" description="Glycosyltransferase 2-like" evidence="1">
    <location>
        <begin position="76"/>
        <end position="236"/>
    </location>
</feature>
<dbReference type="Pfam" id="PF00535">
    <property type="entry name" value="Glycos_transf_2"/>
    <property type="match status" value="2"/>
</dbReference>
<dbReference type="RefSeq" id="WP_074791676.1">
    <property type="nucleotide sequence ID" value="NZ_FNZX01000014.1"/>
</dbReference>
<organism evidence="2 3">
    <name type="scientific">Pseudobutyrivibrio ruminis</name>
    <dbReference type="NCBI Taxonomy" id="46206"/>
    <lineage>
        <taxon>Bacteria</taxon>
        <taxon>Bacillati</taxon>
        <taxon>Bacillota</taxon>
        <taxon>Clostridia</taxon>
        <taxon>Lachnospirales</taxon>
        <taxon>Lachnospiraceae</taxon>
        <taxon>Pseudobutyrivibrio</taxon>
    </lineage>
</organism>
<name>A0A1H7KY46_9FIRM</name>
<dbReference type="GO" id="GO:0016757">
    <property type="term" value="F:glycosyltransferase activity"/>
    <property type="evidence" value="ECO:0007669"/>
    <property type="project" value="UniProtKB-KW"/>
</dbReference>
<dbReference type="CDD" id="cd04184">
    <property type="entry name" value="GT2_RfbC_Mx_like"/>
    <property type="match status" value="1"/>
</dbReference>
<accession>A0A1H7KY46</accession>
<reference evidence="3" key="1">
    <citation type="submission" date="2016-10" db="EMBL/GenBank/DDBJ databases">
        <authorList>
            <person name="Varghese N."/>
        </authorList>
    </citation>
    <scope>NUCLEOTIDE SEQUENCE [LARGE SCALE GENOMIC DNA]</scope>
    <source>
        <strain evidence="3">ACV-9</strain>
    </source>
</reference>